<sequence length="143" mass="15676">MPLLVHPSSQCDVCLDPYSWTTPDSDKAPHAIQCGHIFCLRCLITVGPRIVCPLCRKPYNKERIKRLVVDKVDGDGSGPAGPVKVEIELFRRIAALFIDTPDNEDIRAVIEEVNNWVQAHPRLSGDASESIVPSAEFCGNGAP</sequence>
<dbReference type="SUPFAM" id="SSF57850">
    <property type="entry name" value="RING/U-box"/>
    <property type="match status" value="1"/>
</dbReference>
<dbReference type="EMBL" id="KZ084087">
    <property type="protein sequence ID" value="OSD08003.1"/>
    <property type="molecule type" value="Genomic_DNA"/>
</dbReference>
<dbReference type="Gene3D" id="3.30.40.10">
    <property type="entry name" value="Zinc/RING finger domain, C3HC4 (zinc finger)"/>
    <property type="match status" value="1"/>
</dbReference>
<dbReference type="SMART" id="SM00184">
    <property type="entry name" value="RING"/>
    <property type="match status" value="1"/>
</dbReference>
<dbReference type="InterPro" id="IPR013083">
    <property type="entry name" value="Znf_RING/FYVE/PHD"/>
</dbReference>
<evidence type="ECO:0000259" key="5">
    <source>
        <dbReference type="PROSITE" id="PS50089"/>
    </source>
</evidence>
<evidence type="ECO:0000256" key="4">
    <source>
        <dbReference type="PROSITE-ProRule" id="PRU00175"/>
    </source>
</evidence>
<evidence type="ECO:0000313" key="6">
    <source>
        <dbReference type="EMBL" id="OSD08003.1"/>
    </source>
</evidence>
<evidence type="ECO:0000313" key="7">
    <source>
        <dbReference type="Proteomes" id="UP000193067"/>
    </source>
</evidence>
<evidence type="ECO:0000256" key="1">
    <source>
        <dbReference type="ARBA" id="ARBA00022723"/>
    </source>
</evidence>
<evidence type="ECO:0000256" key="3">
    <source>
        <dbReference type="ARBA" id="ARBA00022833"/>
    </source>
</evidence>
<dbReference type="InterPro" id="IPR001841">
    <property type="entry name" value="Znf_RING"/>
</dbReference>
<accession>A0A1Y2J531</accession>
<feature type="domain" description="RING-type" evidence="5">
    <location>
        <begin position="11"/>
        <end position="56"/>
    </location>
</feature>
<reference evidence="6 7" key="1">
    <citation type="journal article" date="2015" name="Biotechnol. Biofuels">
        <title>Enhanced degradation of softwood versus hardwood by the white-rot fungus Pycnoporus coccineus.</title>
        <authorList>
            <person name="Couturier M."/>
            <person name="Navarro D."/>
            <person name="Chevret D."/>
            <person name="Henrissat B."/>
            <person name="Piumi F."/>
            <person name="Ruiz-Duenas F.J."/>
            <person name="Martinez A.T."/>
            <person name="Grigoriev I.V."/>
            <person name="Riley R."/>
            <person name="Lipzen A."/>
            <person name="Berrin J.G."/>
            <person name="Master E.R."/>
            <person name="Rosso M.N."/>
        </authorList>
    </citation>
    <scope>NUCLEOTIDE SEQUENCE [LARGE SCALE GENOMIC DNA]</scope>
    <source>
        <strain evidence="6 7">BRFM310</strain>
    </source>
</reference>
<dbReference type="Pfam" id="PF14634">
    <property type="entry name" value="zf-RING_5"/>
    <property type="match status" value="1"/>
</dbReference>
<dbReference type="GO" id="GO:0008270">
    <property type="term" value="F:zinc ion binding"/>
    <property type="evidence" value="ECO:0007669"/>
    <property type="project" value="UniProtKB-KW"/>
</dbReference>
<keyword evidence="7" id="KW-1185">Reference proteome</keyword>
<dbReference type="STRING" id="1353009.A0A1Y2J531"/>
<dbReference type="Proteomes" id="UP000193067">
    <property type="component" value="Unassembled WGS sequence"/>
</dbReference>
<evidence type="ECO:0000256" key="2">
    <source>
        <dbReference type="ARBA" id="ARBA00022771"/>
    </source>
</evidence>
<gene>
    <name evidence="6" type="ORF">PYCCODRAFT_376937</name>
</gene>
<protein>
    <recommendedName>
        <fullName evidence="5">RING-type domain-containing protein</fullName>
    </recommendedName>
</protein>
<name>A0A1Y2J531_TRAC3</name>
<organism evidence="6 7">
    <name type="scientific">Trametes coccinea (strain BRFM310)</name>
    <name type="common">Pycnoporus coccineus</name>
    <dbReference type="NCBI Taxonomy" id="1353009"/>
    <lineage>
        <taxon>Eukaryota</taxon>
        <taxon>Fungi</taxon>
        <taxon>Dikarya</taxon>
        <taxon>Basidiomycota</taxon>
        <taxon>Agaricomycotina</taxon>
        <taxon>Agaricomycetes</taxon>
        <taxon>Polyporales</taxon>
        <taxon>Polyporaceae</taxon>
        <taxon>Trametes</taxon>
    </lineage>
</organism>
<keyword evidence="2 4" id="KW-0863">Zinc-finger</keyword>
<keyword evidence="1" id="KW-0479">Metal-binding</keyword>
<dbReference type="PROSITE" id="PS00518">
    <property type="entry name" value="ZF_RING_1"/>
    <property type="match status" value="1"/>
</dbReference>
<dbReference type="PROSITE" id="PS50089">
    <property type="entry name" value="ZF_RING_2"/>
    <property type="match status" value="1"/>
</dbReference>
<dbReference type="InterPro" id="IPR017907">
    <property type="entry name" value="Znf_RING_CS"/>
</dbReference>
<proteinExistence type="predicted"/>
<dbReference type="OrthoDB" id="6105938at2759"/>
<dbReference type="AlphaFoldDB" id="A0A1Y2J531"/>
<keyword evidence="3" id="KW-0862">Zinc</keyword>